<feature type="compositionally biased region" description="Gly residues" evidence="3">
    <location>
        <begin position="204"/>
        <end position="226"/>
    </location>
</feature>
<dbReference type="SMART" id="SM00220">
    <property type="entry name" value="S_TKc"/>
    <property type="match status" value="1"/>
</dbReference>
<feature type="region of interest" description="Disordered" evidence="3">
    <location>
        <begin position="831"/>
        <end position="850"/>
    </location>
</feature>
<dbReference type="GO" id="GO:0004674">
    <property type="term" value="F:protein serine/threonine kinase activity"/>
    <property type="evidence" value="ECO:0007669"/>
    <property type="project" value="TreeGrafter"/>
</dbReference>
<dbReference type="GO" id="GO:0035556">
    <property type="term" value="P:intracellular signal transduction"/>
    <property type="evidence" value="ECO:0007669"/>
    <property type="project" value="TreeGrafter"/>
</dbReference>
<evidence type="ECO:0000259" key="4">
    <source>
        <dbReference type="PROSITE" id="PS50011"/>
    </source>
</evidence>
<feature type="region of interest" description="Disordered" evidence="3">
    <location>
        <begin position="48"/>
        <end position="189"/>
    </location>
</feature>
<comment type="caution">
    <text evidence="5">The sequence shown here is derived from an EMBL/GenBank/DDBJ whole genome shotgun (WGS) entry which is preliminary data.</text>
</comment>
<dbReference type="EMBL" id="PNBA02000003">
    <property type="protein sequence ID" value="KAG6429798.1"/>
    <property type="molecule type" value="Genomic_DNA"/>
</dbReference>
<dbReference type="AlphaFoldDB" id="A0A8X8YHN7"/>
<dbReference type="SUPFAM" id="SSF56112">
    <property type="entry name" value="Protein kinase-like (PK-like)"/>
    <property type="match status" value="1"/>
</dbReference>
<feature type="compositionally biased region" description="Low complexity" evidence="3">
    <location>
        <begin position="103"/>
        <end position="120"/>
    </location>
</feature>
<evidence type="ECO:0000256" key="3">
    <source>
        <dbReference type="SAM" id="MobiDB-lite"/>
    </source>
</evidence>
<reference evidence="5" key="1">
    <citation type="submission" date="2018-01" db="EMBL/GenBank/DDBJ databases">
        <authorList>
            <person name="Mao J.F."/>
        </authorList>
    </citation>
    <scope>NUCLEOTIDE SEQUENCE</scope>
    <source>
        <strain evidence="5">Huo1</strain>
        <tissue evidence="5">Leaf</tissue>
    </source>
</reference>
<evidence type="ECO:0000313" key="6">
    <source>
        <dbReference type="Proteomes" id="UP000298416"/>
    </source>
</evidence>
<reference evidence="5" key="2">
    <citation type="submission" date="2020-08" db="EMBL/GenBank/DDBJ databases">
        <title>Plant Genome Project.</title>
        <authorList>
            <person name="Zhang R.-G."/>
        </authorList>
    </citation>
    <scope>NUCLEOTIDE SEQUENCE</scope>
    <source>
        <strain evidence="5">Huo1</strain>
        <tissue evidence="5">Leaf</tissue>
    </source>
</reference>
<dbReference type="Pfam" id="PF00069">
    <property type="entry name" value="Pkinase"/>
    <property type="match status" value="1"/>
</dbReference>
<dbReference type="Gene3D" id="1.10.510.10">
    <property type="entry name" value="Transferase(Phosphotransferase) domain 1"/>
    <property type="match status" value="2"/>
</dbReference>
<protein>
    <recommendedName>
        <fullName evidence="4">Protein kinase domain-containing protein</fullName>
    </recommendedName>
</protein>
<dbReference type="GO" id="GO:0005524">
    <property type="term" value="F:ATP binding"/>
    <property type="evidence" value="ECO:0007669"/>
    <property type="project" value="UniProtKB-KW"/>
</dbReference>
<feature type="domain" description="Protein kinase" evidence="4">
    <location>
        <begin position="256"/>
        <end position="577"/>
    </location>
</feature>
<feature type="compositionally biased region" description="Gly residues" evidence="3">
    <location>
        <begin position="180"/>
        <end position="189"/>
    </location>
</feature>
<evidence type="ECO:0000256" key="1">
    <source>
        <dbReference type="ARBA" id="ARBA00022741"/>
    </source>
</evidence>
<dbReference type="PANTHER" id="PTHR48012:SF18">
    <property type="entry name" value="HAPPYHOUR, ISOFORM A"/>
    <property type="match status" value="1"/>
</dbReference>
<evidence type="ECO:0000313" key="5">
    <source>
        <dbReference type="EMBL" id="KAG6429798.1"/>
    </source>
</evidence>
<dbReference type="InterPro" id="IPR000719">
    <property type="entry name" value="Prot_kinase_dom"/>
</dbReference>
<dbReference type="PANTHER" id="PTHR48012">
    <property type="entry name" value="STERILE20-LIKE KINASE, ISOFORM B-RELATED"/>
    <property type="match status" value="1"/>
</dbReference>
<dbReference type="PROSITE" id="PS50011">
    <property type="entry name" value="PROTEIN_KINASE_DOM"/>
    <property type="match status" value="1"/>
</dbReference>
<keyword evidence="2" id="KW-0067">ATP-binding</keyword>
<dbReference type="GO" id="GO:0005737">
    <property type="term" value="C:cytoplasm"/>
    <property type="evidence" value="ECO:0007669"/>
    <property type="project" value="TreeGrafter"/>
</dbReference>
<feature type="region of interest" description="Disordered" evidence="3">
    <location>
        <begin position="1"/>
        <end position="24"/>
    </location>
</feature>
<dbReference type="InterPro" id="IPR050629">
    <property type="entry name" value="STE20/SPS1-PAK"/>
</dbReference>
<feature type="region of interest" description="Disordered" evidence="3">
    <location>
        <begin position="204"/>
        <end position="235"/>
    </location>
</feature>
<feature type="compositionally biased region" description="Acidic residues" evidence="3">
    <location>
        <begin position="161"/>
        <end position="173"/>
    </location>
</feature>
<proteinExistence type="predicted"/>
<feature type="compositionally biased region" description="Acidic residues" evidence="3">
    <location>
        <begin position="78"/>
        <end position="87"/>
    </location>
</feature>
<name>A0A8X8YHN7_SALSN</name>
<organism evidence="5">
    <name type="scientific">Salvia splendens</name>
    <name type="common">Scarlet sage</name>
    <dbReference type="NCBI Taxonomy" id="180675"/>
    <lineage>
        <taxon>Eukaryota</taxon>
        <taxon>Viridiplantae</taxon>
        <taxon>Streptophyta</taxon>
        <taxon>Embryophyta</taxon>
        <taxon>Tracheophyta</taxon>
        <taxon>Spermatophyta</taxon>
        <taxon>Magnoliopsida</taxon>
        <taxon>eudicotyledons</taxon>
        <taxon>Gunneridae</taxon>
        <taxon>Pentapetalae</taxon>
        <taxon>asterids</taxon>
        <taxon>lamiids</taxon>
        <taxon>Lamiales</taxon>
        <taxon>Lamiaceae</taxon>
        <taxon>Nepetoideae</taxon>
        <taxon>Mentheae</taxon>
        <taxon>Salviinae</taxon>
        <taxon>Salvia</taxon>
        <taxon>Salvia subgen. Calosphace</taxon>
        <taxon>core Calosphace</taxon>
    </lineage>
</organism>
<sequence>MDFSPKSWRARKPPPPKNSDLYSTVVIHDKDGAASKEPEPEADIYATMLYKDDAAEDEEESLPPLLKRLPKDFGGGGDDIDDSDDDASISGTMIVKTDRRKSSYSSRNSSASSSNSKPRSVAAAPVWERRSPRGGIGSDEEEEEEEKDGDFSTFVVRRRDEDEDEEKEDEDEGLGTIVRKGGGGGGGGTMRRAVESMQKVGEIGGMGYGRGKKSSGGGGDGVGGTRTHGSGKISSSSIAEYIAREDPSTKYELLHELGKDSNVEGSYGAVYKARDLRTSELVAVKVISLSEGEEGYEEIRGEIEMLQQCSHPNVVRYLGSYQGEEFLWIVMEYCGGGSVADLMNVTDEALEEYQIAYICREALKGLSYLHSIFKVHRDIKGGNILLTEQGEVKLGDFGVAAQLTRTMSKRNTFIGTPHWMAPEVIQESRYDGKVDVWALGVSAIEMAEACFINFFLLFLSGLPPRAAVHPMRVSSQTSINGYAKMTIIPEKLACKPPLFTHLPVSLHIPDSHCKFSKVLFMISIEPAPMLEDKEKWSLVFHDFVAKCLTKEPRLRPTAAEMLKMFLVCLNSLGESFLWLLGKVSGMQNYLFYFSSYIIFSFPFDHMKHKFIEKCRSGASAMVPKIEQAKQVRASMAEVPSDRTLLREGPAGDSSEPILNTVPSKRPDGQQASALGINNTVKTAVEGDFGTVIIHDRADTGKTATVPPSTRAEDSGPATGHVGKPPVSGPGDKTKDSRIETPPITGILTKEQNIEVAVGSSLSDPLAASETVSRKALDKLWSIYTAGNTVPIPFLRATDISPIALLSDNVLGGWPGDSSGSIAVEAMHELFSGDTQPKKGRSRQNEVPLPPGVYQRLNSSPTLMNLAQALSYHKMCYEEMPLQEMQAVQEQQTIQNLSDTLRTILRL</sequence>
<gene>
    <name evidence="5" type="ORF">SASPL_107851</name>
</gene>
<evidence type="ECO:0000256" key="2">
    <source>
        <dbReference type="ARBA" id="ARBA00022840"/>
    </source>
</evidence>
<keyword evidence="1" id="KW-0547">Nucleotide-binding</keyword>
<dbReference type="InterPro" id="IPR011009">
    <property type="entry name" value="Kinase-like_dom_sf"/>
</dbReference>
<keyword evidence="6" id="KW-1185">Reference proteome</keyword>
<accession>A0A8X8YHN7</accession>
<feature type="region of interest" description="Disordered" evidence="3">
    <location>
        <begin position="698"/>
        <end position="743"/>
    </location>
</feature>
<feature type="region of interest" description="Disordered" evidence="3">
    <location>
        <begin position="636"/>
        <end position="671"/>
    </location>
</feature>
<feature type="compositionally biased region" description="Acidic residues" evidence="3">
    <location>
        <begin position="138"/>
        <end position="148"/>
    </location>
</feature>
<dbReference type="Proteomes" id="UP000298416">
    <property type="component" value="Unassembled WGS sequence"/>
</dbReference>